<name>A0A8S1RVF8_9CILI</name>
<gene>
    <name evidence="2" type="ORF">PSON_ATCC_30995.1.T5120003</name>
</gene>
<sequence length="147" mass="17541">MCFHFQNQPQIEKEIDIQINKEIKKVLSSKRSFERLSQSKREYEININKINQEIDNRKEQGKYLEKEQENQIKKEKDLNSNGSDKIYNYKLIIAFNKESSIMITTNDNDRDVQEFKDGQSQLIQTLKGHEYDVAALYFMKNSNYFIS</sequence>
<proteinExistence type="predicted"/>
<dbReference type="EMBL" id="CAJJDN010000512">
    <property type="protein sequence ID" value="CAD8131362.1"/>
    <property type="molecule type" value="Genomic_DNA"/>
</dbReference>
<organism evidence="2 3">
    <name type="scientific">Paramecium sonneborni</name>
    <dbReference type="NCBI Taxonomy" id="65129"/>
    <lineage>
        <taxon>Eukaryota</taxon>
        <taxon>Sar</taxon>
        <taxon>Alveolata</taxon>
        <taxon>Ciliophora</taxon>
        <taxon>Intramacronucleata</taxon>
        <taxon>Oligohymenophorea</taxon>
        <taxon>Peniculida</taxon>
        <taxon>Parameciidae</taxon>
        <taxon>Paramecium</taxon>
    </lineage>
</organism>
<keyword evidence="3" id="KW-1185">Reference proteome</keyword>
<evidence type="ECO:0000313" key="3">
    <source>
        <dbReference type="Proteomes" id="UP000692954"/>
    </source>
</evidence>
<comment type="caution">
    <text evidence="2">The sequence shown here is derived from an EMBL/GenBank/DDBJ whole genome shotgun (WGS) entry which is preliminary data.</text>
</comment>
<evidence type="ECO:0000313" key="2">
    <source>
        <dbReference type="EMBL" id="CAD8131362.1"/>
    </source>
</evidence>
<dbReference type="Proteomes" id="UP000692954">
    <property type="component" value="Unassembled WGS sequence"/>
</dbReference>
<feature type="coiled-coil region" evidence="1">
    <location>
        <begin position="33"/>
        <end position="67"/>
    </location>
</feature>
<dbReference type="AlphaFoldDB" id="A0A8S1RVF8"/>
<accession>A0A8S1RVF8</accession>
<reference evidence="2" key="1">
    <citation type="submission" date="2021-01" db="EMBL/GenBank/DDBJ databases">
        <authorList>
            <consortium name="Genoscope - CEA"/>
            <person name="William W."/>
        </authorList>
    </citation>
    <scope>NUCLEOTIDE SEQUENCE</scope>
</reference>
<keyword evidence="1" id="KW-0175">Coiled coil</keyword>
<protein>
    <submittedName>
        <fullName evidence="2">Uncharacterized protein</fullName>
    </submittedName>
</protein>
<evidence type="ECO:0000256" key="1">
    <source>
        <dbReference type="SAM" id="Coils"/>
    </source>
</evidence>